<organism evidence="9 10">
    <name type="scientific">Paenibacillus crassostreae</name>
    <dbReference type="NCBI Taxonomy" id="1763538"/>
    <lineage>
        <taxon>Bacteria</taxon>
        <taxon>Bacillati</taxon>
        <taxon>Bacillota</taxon>
        <taxon>Bacilli</taxon>
        <taxon>Bacillales</taxon>
        <taxon>Paenibacillaceae</taxon>
        <taxon>Paenibacillus</taxon>
    </lineage>
</organism>
<dbReference type="EMBL" id="LSFN01000039">
    <property type="protein sequence ID" value="OAB71498.1"/>
    <property type="molecule type" value="Genomic_DNA"/>
</dbReference>
<feature type="transmembrane region" description="Helical" evidence="7">
    <location>
        <begin position="290"/>
        <end position="314"/>
    </location>
</feature>
<feature type="domain" description="Major facilitator superfamily (MFS) profile" evidence="8">
    <location>
        <begin position="6"/>
        <end position="378"/>
    </location>
</feature>
<sequence length="384" mass="41418">MKPLKKSWLVYGIIFFSFIDLFAQLPVISTFATSVGATAFVAGIVVGMYSFSNTFGNILSGVLTDKVGPFKILVFGLITTSLSLLSYHLIYDTTSLLIVRCVHGFFGGLIVPAAFTLLANTTAQDKLGSKSAVTGSFIGIAAIIGPAFSGILASRTTVPTVFTFVAVFGLILTVTTFLFLRIQINKDKKVDTGGIFEWNKGVLKSFGGAFFLMFSQGVLAYLLPLHVESLGYSSRMSGTLMSMFGIIAVLAFVLPTNRIFDKVPSVYTLLIGVSLLGCSQMLLGQSETTLTLYTVMAIYGLGFAFLFPSINTLLIQSTKNETRGKAYGYFYAFFSLGVVVGSSLLGMLPFDLSLSFIFTGTVLVCFGILVITDTMLERLKLHKA</sequence>
<dbReference type="AlphaFoldDB" id="A0A167AVZ3"/>
<protein>
    <submittedName>
        <fullName evidence="9">Multidrug transporter</fullName>
    </submittedName>
</protein>
<dbReference type="GO" id="GO:0005886">
    <property type="term" value="C:plasma membrane"/>
    <property type="evidence" value="ECO:0007669"/>
    <property type="project" value="UniProtKB-SubCell"/>
</dbReference>
<name>A0A167AVZ3_9BACL</name>
<dbReference type="SUPFAM" id="SSF103473">
    <property type="entry name" value="MFS general substrate transporter"/>
    <property type="match status" value="1"/>
</dbReference>
<dbReference type="Proteomes" id="UP000077134">
    <property type="component" value="Unassembled WGS sequence"/>
</dbReference>
<evidence type="ECO:0000256" key="4">
    <source>
        <dbReference type="ARBA" id="ARBA00022692"/>
    </source>
</evidence>
<feature type="transmembrane region" description="Helical" evidence="7">
    <location>
        <begin position="158"/>
        <end position="180"/>
    </location>
</feature>
<dbReference type="PANTHER" id="PTHR23517">
    <property type="entry name" value="RESISTANCE PROTEIN MDTM, PUTATIVE-RELATED-RELATED"/>
    <property type="match status" value="1"/>
</dbReference>
<evidence type="ECO:0000256" key="3">
    <source>
        <dbReference type="ARBA" id="ARBA00022475"/>
    </source>
</evidence>
<reference evidence="9 10" key="1">
    <citation type="submission" date="2016-02" db="EMBL/GenBank/DDBJ databases">
        <title>Paenibacillus sp. LPB0068, isolated from Crassostrea gigas.</title>
        <authorList>
            <person name="Shin S.-K."/>
            <person name="Yi H."/>
        </authorList>
    </citation>
    <scope>NUCLEOTIDE SEQUENCE [LARGE SCALE GENOMIC DNA]</scope>
    <source>
        <strain evidence="9 10">LPB0068</strain>
    </source>
</reference>
<comment type="caution">
    <text evidence="9">The sequence shown here is derived from an EMBL/GenBank/DDBJ whole genome shotgun (WGS) entry which is preliminary data.</text>
</comment>
<dbReference type="InterPro" id="IPR036259">
    <property type="entry name" value="MFS_trans_sf"/>
</dbReference>
<dbReference type="InterPro" id="IPR011701">
    <property type="entry name" value="MFS"/>
</dbReference>
<feature type="transmembrane region" description="Helical" evidence="7">
    <location>
        <begin position="266"/>
        <end position="284"/>
    </location>
</feature>
<feature type="transmembrane region" description="Helical" evidence="7">
    <location>
        <begin position="31"/>
        <end position="51"/>
    </location>
</feature>
<keyword evidence="5 7" id="KW-1133">Transmembrane helix</keyword>
<evidence type="ECO:0000256" key="7">
    <source>
        <dbReference type="SAM" id="Phobius"/>
    </source>
</evidence>
<dbReference type="PANTHER" id="PTHR23517:SF2">
    <property type="entry name" value="MULTIDRUG RESISTANCE PROTEIN MDTH"/>
    <property type="match status" value="1"/>
</dbReference>
<dbReference type="Pfam" id="PF07690">
    <property type="entry name" value="MFS_1"/>
    <property type="match status" value="2"/>
</dbReference>
<dbReference type="Gene3D" id="1.20.1250.20">
    <property type="entry name" value="MFS general substrate transporter like domains"/>
    <property type="match status" value="1"/>
</dbReference>
<evidence type="ECO:0000256" key="1">
    <source>
        <dbReference type="ARBA" id="ARBA00004651"/>
    </source>
</evidence>
<feature type="transmembrane region" description="Helical" evidence="7">
    <location>
        <begin position="354"/>
        <end position="376"/>
    </location>
</feature>
<dbReference type="STRING" id="1763538.LPB68_16690"/>
<keyword evidence="4 7" id="KW-0812">Transmembrane</keyword>
<feature type="transmembrane region" description="Helical" evidence="7">
    <location>
        <begin position="7"/>
        <end position="25"/>
    </location>
</feature>
<keyword evidence="2" id="KW-0813">Transport</keyword>
<dbReference type="GO" id="GO:0022857">
    <property type="term" value="F:transmembrane transporter activity"/>
    <property type="evidence" value="ECO:0007669"/>
    <property type="project" value="InterPro"/>
</dbReference>
<feature type="transmembrane region" description="Helical" evidence="7">
    <location>
        <begin position="326"/>
        <end position="348"/>
    </location>
</feature>
<dbReference type="InterPro" id="IPR050171">
    <property type="entry name" value="MFS_Transporters"/>
</dbReference>
<dbReference type="CDD" id="cd17325">
    <property type="entry name" value="MFS_MdtG_SLC18_like"/>
    <property type="match status" value="1"/>
</dbReference>
<feature type="transmembrane region" description="Helical" evidence="7">
    <location>
        <begin position="235"/>
        <end position="254"/>
    </location>
</feature>
<comment type="subcellular location">
    <subcellularLocation>
        <location evidence="1">Cell membrane</location>
        <topology evidence="1">Multi-pass membrane protein</topology>
    </subcellularLocation>
</comment>
<feature type="transmembrane region" description="Helical" evidence="7">
    <location>
        <begin position="97"/>
        <end position="119"/>
    </location>
</feature>
<dbReference type="PROSITE" id="PS50850">
    <property type="entry name" value="MFS"/>
    <property type="match status" value="1"/>
</dbReference>
<evidence type="ECO:0000259" key="8">
    <source>
        <dbReference type="PROSITE" id="PS50850"/>
    </source>
</evidence>
<keyword evidence="6 7" id="KW-0472">Membrane</keyword>
<proteinExistence type="predicted"/>
<evidence type="ECO:0000256" key="5">
    <source>
        <dbReference type="ARBA" id="ARBA00022989"/>
    </source>
</evidence>
<feature type="transmembrane region" description="Helical" evidence="7">
    <location>
        <begin position="72"/>
        <end position="91"/>
    </location>
</feature>
<gene>
    <name evidence="9" type="ORF">PNBC_19560</name>
</gene>
<evidence type="ECO:0000256" key="6">
    <source>
        <dbReference type="ARBA" id="ARBA00023136"/>
    </source>
</evidence>
<keyword evidence="10" id="KW-1185">Reference proteome</keyword>
<evidence type="ECO:0000256" key="2">
    <source>
        <dbReference type="ARBA" id="ARBA00022448"/>
    </source>
</evidence>
<feature type="transmembrane region" description="Helical" evidence="7">
    <location>
        <begin position="201"/>
        <end position="223"/>
    </location>
</feature>
<feature type="transmembrane region" description="Helical" evidence="7">
    <location>
        <begin position="131"/>
        <end position="152"/>
    </location>
</feature>
<evidence type="ECO:0000313" key="10">
    <source>
        <dbReference type="Proteomes" id="UP000077134"/>
    </source>
</evidence>
<evidence type="ECO:0000313" key="9">
    <source>
        <dbReference type="EMBL" id="OAB71498.1"/>
    </source>
</evidence>
<accession>A0A167AVZ3</accession>
<dbReference type="InterPro" id="IPR020846">
    <property type="entry name" value="MFS_dom"/>
</dbReference>
<keyword evidence="3" id="KW-1003">Cell membrane</keyword>
<dbReference type="KEGG" id="pcx:LPB68_16690"/>